<evidence type="ECO:0000313" key="3">
    <source>
        <dbReference type="EMBL" id="OAP63711.1"/>
    </source>
</evidence>
<protein>
    <submittedName>
        <fullName evidence="3">Uncharacterized protein</fullName>
    </submittedName>
</protein>
<keyword evidence="2" id="KW-0812">Transmembrane</keyword>
<dbReference type="GeneID" id="30007108"/>
<gene>
    <name evidence="3" type="ORF">AYL99_02938</name>
</gene>
<dbReference type="STRING" id="1367422.A0A178ZW73"/>
<dbReference type="Proteomes" id="UP000078343">
    <property type="component" value="Unassembled WGS sequence"/>
</dbReference>
<sequence length="247" mass="28425">MTVVEEEEPVIAGPFALYDGSFVLEFLQPKPSRNASVLMRTTYKHDHPLCKKGKGHPQSPPLHLHFQQYEAFSVLSGEVGTTTTYSRIDTIHNAQNTPDSNPHHVEPYLPHTFWPSPNATEDSTFLLWAHPNPDDMDDKMDRLFFQTLLMYVSDISEGKEQLSVLQIMLIQHISATALIMFPGLSFLGPLRWWVPWMFQCLCSRIALWTGRTPLIKKYLAAEDWEDEEVQERNGLSKEKKKKMKKDP</sequence>
<dbReference type="RefSeq" id="XP_018697078.1">
    <property type="nucleotide sequence ID" value="XM_018834454.1"/>
</dbReference>
<organism evidence="3 4">
    <name type="scientific">Fonsecaea erecta</name>
    <dbReference type="NCBI Taxonomy" id="1367422"/>
    <lineage>
        <taxon>Eukaryota</taxon>
        <taxon>Fungi</taxon>
        <taxon>Dikarya</taxon>
        <taxon>Ascomycota</taxon>
        <taxon>Pezizomycotina</taxon>
        <taxon>Eurotiomycetes</taxon>
        <taxon>Chaetothyriomycetidae</taxon>
        <taxon>Chaetothyriales</taxon>
        <taxon>Herpotrichiellaceae</taxon>
        <taxon>Fonsecaea</taxon>
    </lineage>
</organism>
<evidence type="ECO:0000256" key="2">
    <source>
        <dbReference type="SAM" id="Phobius"/>
    </source>
</evidence>
<feature type="region of interest" description="Disordered" evidence="1">
    <location>
        <begin position="225"/>
        <end position="247"/>
    </location>
</feature>
<dbReference type="OrthoDB" id="9976870at2759"/>
<reference evidence="3 4" key="1">
    <citation type="submission" date="2016-04" db="EMBL/GenBank/DDBJ databases">
        <title>Draft genome of Fonsecaea erecta CBS 125763.</title>
        <authorList>
            <person name="Weiss V.A."/>
            <person name="Vicente V.A."/>
            <person name="Raittz R.T."/>
            <person name="Moreno L.F."/>
            <person name="De Souza E.M."/>
            <person name="Pedrosa F.O."/>
            <person name="Steffens M.B."/>
            <person name="Faoro H."/>
            <person name="Tadra-Sfeir M.Z."/>
            <person name="Najafzadeh M.J."/>
            <person name="Felipe M.S."/>
            <person name="Teixeira M."/>
            <person name="Sun J."/>
            <person name="Xi L."/>
            <person name="Gomes R."/>
            <person name="De Azevedo C.M."/>
            <person name="Salgado C.G."/>
            <person name="Da Silva M.B."/>
            <person name="Nascimento M.F."/>
            <person name="Queiroz-Telles F."/>
            <person name="Attili D.S."/>
            <person name="Gorbushina A."/>
        </authorList>
    </citation>
    <scope>NUCLEOTIDE SEQUENCE [LARGE SCALE GENOMIC DNA]</scope>
    <source>
        <strain evidence="3 4">CBS 125763</strain>
    </source>
</reference>
<dbReference type="AlphaFoldDB" id="A0A178ZW73"/>
<dbReference type="EMBL" id="LVYI01000002">
    <property type="protein sequence ID" value="OAP63711.1"/>
    <property type="molecule type" value="Genomic_DNA"/>
</dbReference>
<name>A0A178ZW73_9EURO</name>
<feature type="transmembrane region" description="Helical" evidence="2">
    <location>
        <begin position="164"/>
        <end position="184"/>
    </location>
</feature>
<keyword evidence="4" id="KW-1185">Reference proteome</keyword>
<keyword evidence="2" id="KW-0472">Membrane</keyword>
<keyword evidence="2" id="KW-1133">Transmembrane helix</keyword>
<evidence type="ECO:0000313" key="4">
    <source>
        <dbReference type="Proteomes" id="UP000078343"/>
    </source>
</evidence>
<evidence type="ECO:0000256" key="1">
    <source>
        <dbReference type="SAM" id="MobiDB-lite"/>
    </source>
</evidence>
<feature type="compositionally biased region" description="Basic residues" evidence="1">
    <location>
        <begin position="238"/>
        <end position="247"/>
    </location>
</feature>
<comment type="caution">
    <text evidence="3">The sequence shown here is derived from an EMBL/GenBank/DDBJ whole genome shotgun (WGS) entry which is preliminary data.</text>
</comment>
<proteinExistence type="predicted"/>
<accession>A0A178ZW73</accession>